<name>A0A8J6Y0W3_9CYAN</name>
<comment type="caution">
    <text evidence="1">The sequence shown here is derived from an EMBL/GenBank/DDBJ whole genome shotgun (WGS) entry which is preliminary data.</text>
</comment>
<keyword evidence="2" id="KW-1185">Reference proteome</keyword>
<protein>
    <submittedName>
        <fullName evidence="1">Uncharacterized protein</fullName>
    </submittedName>
</protein>
<sequence>MLRTVWATVREGKIELLENVPLTNGAKVLVTVLAQEDEQQFWLKVSEQSVHNVWDNTEDDIYGELLQK</sequence>
<dbReference type="EMBL" id="JACXAE010000105">
    <property type="protein sequence ID" value="MBD2777118.1"/>
    <property type="molecule type" value="Genomic_DNA"/>
</dbReference>
<reference evidence="1" key="1">
    <citation type="submission" date="2020-09" db="EMBL/GenBank/DDBJ databases">
        <title>Iningainema tapete sp. nov. (Scytonemataceae, Cyanobacteria) from greenhouses in central Florida (USA) produces two types of nodularin with biosynthetic potential for microcystin-LR and anabaenopeptins.</title>
        <authorList>
            <person name="Berthold D.E."/>
            <person name="Lefler F.W."/>
            <person name="Huang I.-S."/>
            <person name="Abdulla H."/>
            <person name="Zimba P.V."/>
            <person name="Laughinghouse H.D. IV."/>
        </authorList>
    </citation>
    <scope>NUCLEOTIDE SEQUENCE</scope>
    <source>
        <strain evidence="1">BLCCT55</strain>
    </source>
</reference>
<dbReference type="Proteomes" id="UP000629098">
    <property type="component" value="Unassembled WGS sequence"/>
</dbReference>
<dbReference type="AlphaFoldDB" id="A0A8J6Y0W3"/>
<proteinExistence type="predicted"/>
<organism evidence="1 2">
    <name type="scientific">Iningainema tapete BLCC-T55</name>
    <dbReference type="NCBI Taxonomy" id="2748662"/>
    <lineage>
        <taxon>Bacteria</taxon>
        <taxon>Bacillati</taxon>
        <taxon>Cyanobacteriota</taxon>
        <taxon>Cyanophyceae</taxon>
        <taxon>Nostocales</taxon>
        <taxon>Scytonemataceae</taxon>
        <taxon>Iningainema tapete</taxon>
    </lineage>
</organism>
<evidence type="ECO:0000313" key="1">
    <source>
        <dbReference type="EMBL" id="MBD2777118.1"/>
    </source>
</evidence>
<accession>A0A8J6Y0W3</accession>
<evidence type="ECO:0000313" key="2">
    <source>
        <dbReference type="Proteomes" id="UP000629098"/>
    </source>
</evidence>
<gene>
    <name evidence="1" type="ORF">ICL16_35020</name>
</gene>
<dbReference type="RefSeq" id="WP_190836189.1">
    <property type="nucleotide sequence ID" value="NZ_CAWPPI010000105.1"/>
</dbReference>